<evidence type="ECO:0000256" key="2">
    <source>
        <dbReference type="ARBA" id="ARBA00009726"/>
    </source>
</evidence>
<dbReference type="Proteomes" id="UP000275408">
    <property type="component" value="Unassembled WGS sequence"/>
</dbReference>
<evidence type="ECO:0000256" key="1">
    <source>
        <dbReference type="ARBA" id="ARBA00004141"/>
    </source>
</evidence>
<evidence type="ECO:0000256" key="4">
    <source>
        <dbReference type="ARBA" id="ARBA00022840"/>
    </source>
</evidence>
<protein>
    <recommendedName>
        <fullName evidence="5">ABC transporter domain-containing protein</fullName>
    </recommendedName>
</protein>
<keyword evidence="7" id="KW-1185">Reference proteome</keyword>
<dbReference type="InterPro" id="IPR027417">
    <property type="entry name" value="P-loop_NTPase"/>
</dbReference>
<dbReference type="GO" id="GO:0042626">
    <property type="term" value="F:ATPase-coupled transmembrane transporter activity"/>
    <property type="evidence" value="ECO:0007669"/>
    <property type="project" value="TreeGrafter"/>
</dbReference>
<dbReference type="GO" id="GO:0005524">
    <property type="term" value="F:ATP binding"/>
    <property type="evidence" value="ECO:0007669"/>
    <property type="project" value="UniProtKB-KW"/>
</dbReference>
<dbReference type="PANTHER" id="PTHR24223:SF456">
    <property type="entry name" value="MULTIDRUG RESISTANCE-ASSOCIATED PROTEIN LETHAL(2)03659"/>
    <property type="match status" value="1"/>
</dbReference>
<dbReference type="GO" id="GO:0016887">
    <property type="term" value="F:ATP hydrolysis activity"/>
    <property type="evidence" value="ECO:0007669"/>
    <property type="project" value="InterPro"/>
</dbReference>
<dbReference type="Gene3D" id="3.40.50.300">
    <property type="entry name" value="P-loop containing nucleotide triphosphate hydrolases"/>
    <property type="match status" value="1"/>
</dbReference>
<keyword evidence="4" id="KW-0067">ATP-binding</keyword>
<evidence type="ECO:0000313" key="7">
    <source>
        <dbReference type="Proteomes" id="UP000275408"/>
    </source>
</evidence>
<comment type="subcellular location">
    <subcellularLocation>
        <location evidence="1">Membrane</location>
        <topology evidence="1">Multi-pass membrane protein</topology>
    </subcellularLocation>
</comment>
<dbReference type="Pfam" id="PF00005">
    <property type="entry name" value="ABC_tran"/>
    <property type="match status" value="1"/>
</dbReference>
<evidence type="ECO:0000256" key="3">
    <source>
        <dbReference type="ARBA" id="ARBA00022741"/>
    </source>
</evidence>
<feature type="domain" description="ABC transporter" evidence="5">
    <location>
        <begin position="73"/>
        <end position="151"/>
    </location>
</feature>
<organism evidence="6 7">
    <name type="scientific">Pocillopora damicornis</name>
    <name type="common">Cauliflower coral</name>
    <name type="synonym">Millepora damicornis</name>
    <dbReference type="NCBI Taxonomy" id="46731"/>
    <lineage>
        <taxon>Eukaryota</taxon>
        <taxon>Metazoa</taxon>
        <taxon>Cnidaria</taxon>
        <taxon>Anthozoa</taxon>
        <taxon>Hexacorallia</taxon>
        <taxon>Scleractinia</taxon>
        <taxon>Astrocoeniina</taxon>
        <taxon>Pocilloporidae</taxon>
        <taxon>Pocillopora</taxon>
    </lineage>
</organism>
<evidence type="ECO:0000313" key="6">
    <source>
        <dbReference type="EMBL" id="RMX44448.1"/>
    </source>
</evidence>
<keyword evidence="3" id="KW-0547">Nucleotide-binding</keyword>
<dbReference type="STRING" id="46731.A0A3M6TT33"/>
<name>A0A3M6TT33_POCDA</name>
<comment type="caution">
    <text evidence="6">The sequence shown here is derived from an EMBL/GenBank/DDBJ whole genome shotgun (WGS) entry which is preliminary data.</text>
</comment>
<comment type="similarity">
    <text evidence="2">Belongs to the ABC transporter superfamily. ABCC family. Conjugate transporter (TC 3.A.1.208) subfamily.</text>
</comment>
<dbReference type="InterPro" id="IPR003439">
    <property type="entry name" value="ABC_transporter-like_ATP-bd"/>
</dbReference>
<dbReference type="EMBL" id="RCHS01002985">
    <property type="protein sequence ID" value="RMX44448.1"/>
    <property type="molecule type" value="Genomic_DNA"/>
</dbReference>
<dbReference type="AlphaFoldDB" id="A0A3M6TT33"/>
<dbReference type="SUPFAM" id="SSF52540">
    <property type="entry name" value="P-loop containing nucleoside triphosphate hydrolases"/>
    <property type="match status" value="1"/>
</dbReference>
<dbReference type="InterPro" id="IPR050173">
    <property type="entry name" value="ABC_transporter_C-like"/>
</dbReference>
<evidence type="ECO:0000259" key="5">
    <source>
        <dbReference type="Pfam" id="PF00005"/>
    </source>
</evidence>
<gene>
    <name evidence="6" type="ORF">pdam_00010075</name>
</gene>
<proteinExistence type="inferred from homology"/>
<accession>A0A3M6TT33</accession>
<dbReference type="GO" id="GO:0016020">
    <property type="term" value="C:membrane"/>
    <property type="evidence" value="ECO:0007669"/>
    <property type="project" value="UniProtKB-SubCell"/>
</dbReference>
<reference evidence="6 7" key="1">
    <citation type="journal article" date="2018" name="Sci. Rep.">
        <title>Comparative analysis of the Pocillopora damicornis genome highlights role of immune system in coral evolution.</title>
        <authorList>
            <person name="Cunning R."/>
            <person name="Bay R.A."/>
            <person name="Gillette P."/>
            <person name="Baker A.C."/>
            <person name="Traylor-Knowles N."/>
        </authorList>
    </citation>
    <scope>NUCLEOTIDE SEQUENCE [LARGE SCALE GENOMIC DNA]</scope>
    <source>
        <strain evidence="6">RSMAS</strain>
        <tissue evidence="6">Whole animal</tissue>
    </source>
</reference>
<dbReference type="OrthoDB" id="6500128at2759"/>
<dbReference type="PANTHER" id="PTHR24223">
    <property type="entry name" value="ATP-BINDING CASSETTE SUB-FAMILY C"/>
    <property type="match status" value="1"/>
</dbReference>
<sequence length="176" mass="19086">MQDAVTKTQFAVTKLSDVENFMTSVERVMTYTKLDSEPGYQVDTLPSEHWPCEGNITFRDVSMMYYPGGPKALRNISLDIKGGSNIGVAGRTGAGKSSFAAALLRMPDTDGDILVDGVQIKNINLQVVRGCISALGQTPVLFSGSLRTNLDHGNRFKDGCATNRFASLLLGRYSNN</sequence>